<evidence type="ECO:0000256" key="4">
    <source>
        <dbReference type="ARBA" id="ARBA00022679"/>
    </source>
</evidence>
<dbReference type="GO" id="GO:0032991">
    <property type="term" value="C:protein-containing complex"/>
    <property type="evidence" value="ECO:0007669"/>
    <property type="project" value="TreeGrafter"/>
</dbReference>
<dbReference type="Proteomes" id="UP000694427">
    <property type="component" value="Unplaced"/>
</dbReference>
<keyword evidence="4" id="KW-0808">Transferase</keyword>
<reference evidence="11" key="1">
    <citation type="submission" date="2025-08" db="UniProtKB">
        <authorList>
            <consortium name="Ensembl"/>
        </authorList>
    </citation>
    <scope>IDENTIFICATION</scope>
</reference>
<evidence type="ECO:0000256" key="2">
    <source>
        <dbReference type="ARBA" id="ARBA00022490"/>
    </source>
</evidence>
<evidence type="ECO:0000256" key="8">
    <source>
        <dbReference type="ARBA" id="ARBA00041632"/>
    </source>
</evidence>
<dbReference type="CDD" id="cd02440">
    <property type="entry name" value="AdoMet_MTases"/>
    <property type="match status" value="1"/>
</dbReference>
<dbReference type="AlphaFoldDB" id="A0A8C1GVX9"/>
<keyword evidence="2" id="KW-0963">Cytoplasm</keyword>
<dbReference type="Pfam" id="PF10294">
    <property type="entry name" value="Methyltransf_16"/>
    <property type="match status" value="1"/>
</dbReference>
<dbReference type="PANTHER" id="PTHR14614">
    <property type="entry name" value="HEPATOCELLULAR CARCINOMA-ASSOCIATED ANTIGEN"/>
    <property type="match status" value="1"/>
</dbReference>
<comment type="similarity">
    <text evidence="6">Belongs to the methyltransferase superfamily. METTL21 family.</text>
</comment>
<evidence type="ECO:0000256" key="9">
    <source>
        <dbReference type="ARBA" id="ARBA00049497"/>
    </source>
</evidence>
<evidence type="ECO:0000256" key="10">
    <source>
        <dbReference type="SAM" id="Phobius"/>
    </source>
</evidence>
<dbReference type="Ensembl" id="ENSCCRT00010016091.1">
    <property type="protein sequence ID" value="ENSCCRP00010014773.1"/>
    <property type="gene ID" value="ENSCCRG00010006374.1"/>
</dbReference>
<evidence type="ECO:0000256" key="5">
    <source>
        <dbReference type="ARBA" id="ARBA00022691"/>
    </source>
</evidence>
<dbReference type="SUPFAM" id="SSF53335">
    <property type="entry name" value="S-adenosyl-L-methionine-dependent methyltransferases"/>
    <property type="match status" value="1"/>
</dbReference>
<dbReference type="GO" id="GO:0032259">
    <property type="term" value="P:methylation"/>
    <property type="evidence" value="ECO:0007669"/>
    <property type="project" value="UniProtKB-KW"/>
</dbReference>
<proteinExistence type="inferred from homology"/>
<accession>A0A8C1GVX9</accession>
<comment type="subcellular location">
    <subcellularLocation>
        <location evidence="1">Cytoplasm</location>
    </subcellularLocation>
</comment>
<comment type="catalytic activity">
    <reaction evidence="9">
        <text>L-lysyl-[protein] + 3 S-adenosyl-L-methionine = N(6),N(6),N(6)-trimethyl-L-lysyl-[protein] + 3 S-adenosyl-L-homocysteine + 3 H(+)</text>
        <dbReference type="Rhea" id="RHEA:54192"/>
        <dbReference type="Rhea" id="RHEA-COMP:9752"/>
        <dbReference type="Rhea" id="RHEA-COMP:13826"/>
        <dbReference type="ChEBI" id="CHEBI:15378"/>
        <dbReference type="ChEBI" id="CHEBI:29969"/>
        <dbReference type="ChEBI" id="CHEBI:57856"/>
        <dbReference type="ChEBI" id="CHEBI:59789"/>
        <dbReference type="ChEBI" id="CHEBI:61961"/>
    </reaction>
    <physiologicalReaction direction="left-to-right" evidence="9">
        <dbReference type="Rhea" id="RHEA:54193"/>
    </physiologicalReaction>
</comment>
<evidence type="ECO:0000256" key="7">
    <source>
        <dbReference type="ARBA" id="ARBA00040801"/>
    </source>
</evidence>
<sequence length="241" mass="27185">MIKVLKVNQQIILWSFHAFEQLKMALVPYDENLLPALSKLHQTSAEFNLANHRIRLSQDWNRLGVAAVVWDAAVVLCMFLEMGTVDLKGKRVIELGAGTGLVGIVAALLGASVTITDREAALEFLTANVRENIPPGQQGAVQVSELTWGENLHLYPTGSFDLILGADIVYLEETFPALLQTLEHLSAENTVLLLSCRIRYERDERFLMELRRSFSVREVYYDSQRDIHIYRAVKNTSNTEL</sequence>
<dbReference type="Gene3D" id="3.40.50.150">
    <property type="entry name" value="Vaccinia Virus protein VP39"/>
    <property type="match status" value="1"/>
</dbReference>
<keyword evidence="10" id="KW-0472">Membrane</keyword>
<dbReference type="InterPro" id="IPR029063">
    <property type="entry name" value="SAM-dependent_MTases_sf"/>
</dbReference>
<dbReference type="PANTHER" id="PTHR14614:SF14">
    <property type="entry name" value="PROTEIN N-LYSINE METHYLTRANSFERASE METTL21A"/>
    <property type="match status" value="1"/>
</dbReference>
<evidence type="ECO:0000256" key="3">
    <source>
        <dbReference type="ARBA" id="ARBA00022603"/>
    </source>
</evidence>
<dbReference type="InterPro" id="IPR019410">
    <property type="entry name" value="Methyltransf_16"/>
</dbReference>
<feature type="transmembrane region" description="Helical" evidence="10">
    <location>
        <begin position="95"/>
        <end position="115"/>
    </location>
</feature>
<evidence type="ECO:0000313" key="12">
    <source>
        <dbReference type="Proteomes" id="UP000694427"/>
    </source>
</evidence>
<organism evidence="11 12">
    <name type="scientific">Cyprinus carpio</name>
    <name type="common">Common carp</name>
    <dbReference type="NCBI Taxonomy" id="7962"/>
    <lineage>
        <taxon>Eukaryota</taxon>
        <taxon>Metazoa</taxon>
        <taxon>Chordata</taxon>
        <taxon>Craniata</taxon>
        <taxon>Vertebrata</taxon>
        <taxon>Euteleostomi</taxon>
        <taxon>Actinopterygii</taxon>
        <taxon>Neopterygii</taxon>
        <taxon>Teleostei</taxon>
        <taxon>Ostariophysi</taxon>
        <taxon>Cypriniformes</taxon>
        <taxon>Cyprinidae</taxon>
        <taxon>Cyprininae</taxon>
        <taxon>Cyprinus</taxon>
    </lineage>
</organism>
<dbReference type="GO" id="GO:0005829">
    <property type="term" value="C:cytosol"/>
    <property type="evidence" value="ECO:0007669"/>
    <property type="project" value="TreeGrafter"/>
</dbReference>
<protein>
    <recommendedName>
        <fullName evidence="7">Protein N-lysine methyltransferase METTL21A</fullName>
    </recommendedName>
    <alternativeName>
        <fullName evidence="8">Methyltransferase-like protein 21A</fullName>
    </alternativeName>
</protein>
<gene>
    <name evidence="11" type="primary">LOC109067423</name>
</gene>
<keyword evidence="12" id="KW-1185">Reference proteome</keyword>
<evidence type="ECO:0000256" key="6">
    <source>
        <dbReference type="ARBA" id="ARBA00038029"/>
    </source>
</evidence>
<keyword evidence="5" id="KW-0949">S-adenosyl-L-methionine</keyword>
<dbReference type="GO" id="GO:0008168">
    <property type="term" value="F:methyltransferase activity"/>
    <property type="evidence" value="ECO:0007669"/>
    <property type="project" value="UniProtKB-KW"/>
</dbReference>
<evidence type="ECO:0000256" key="1">
    <source>
        <dbReference type="ARBA" id="ARBA00004496"/>
    </source>
</evidence>
<keyword evidence="10" id="KW-0812">Transmembrane</keyword>
<feature type="transmembrane region" description="Helical" evidence="10">
    <location>
        <begin position="63"/>
        <end position="83"/>
    </location>
</feature>
<keyword evidence="10" id="KW-1133">Transmembrane helix</keyword>
<evidence type="ECO:0000313" key="11">
    <source>
        <dbReference type="Ensembl" id="ENSCCRP00010014773.1"/>
    </source>
</evidence>
<keyword evidence="3" id="KW-0489">Methyltransferase</keyword>
<name>A0A8C1GVX9_CYPCA</name>
<reference evidence="11" key="2">
    <citation type="submission" date="2025-09" db="UniProtKB">
        <authorList>
            <consortium name="Ensembl"/>
        </authorList>
    </citation>
    <scope>IDENTIFICATION</scope>
</reference>